<evidence type="ECO:0000313" key="3">
    <source>
        <dbReference type="Proteomes" id="UP001213681"/>
    </source>
</evidence>
<feature type="compositionally biased region" description="Polar residues" evidence="1">
    <location>
        <begin position="23"/>
        <end position="34"/>
    </location>
</feature>
<reference evidence="2" key="1">
    <citation type="submission" date="2022-12" db="EMBL/GenBank/DDBJ databases">
        <authorList>
            <person name="Petersen C."/>
        </authorList>
    </citation>
    <scope>NUCLEOTIDE SEQUENCE</scope>
    <source>
        <strain evidence="2">IBT 16125</strain>
    </source>
</reference>
<gene>
    <name evidence="2" type="ORF">N7458_011530</name>
</gene>
<evidence type="ECO:0000313" key="2">
    <source>
        <dbReference type="EMBL" id="KAJ5432374.1"/>
    </source>
</evidence>
<accession>A0AAD6FX60</accession>
<dbReference type="EMBL" id="JAPVEA010000009">
    <property type="protein sequence ID" value="KAJ5432374.1"/>
    <property type="molecule type" value="Genomic_DNA"/>
</dbReference>
<dbReference type="AlphaFoldDB" id="A0AAD6FX60"/>
<protein>
    <submittedName>
        <fullName evidence="2">Uncharacterized protein</fullName>
    </submittedName>
</protein>
<reference evidence="2" key="2">
    <citation type="journal article" date="2023" name="IMA Fungus">
        <title>Comparative genomic study of the Penicillium genus elucidates a diverse pangenome and 15 lateral gene transfer events.</title>
        <authorList>
            <person name="Petersen C."/>
            <person name="Sorensen T."/>
            <person name="Nielsen M.R."/>
            <person name="Sondergaard T.E."/>
            <person name="Sorensen J.L."/>
            <person name="Fitzpatrick D.A."/>
            <person name="Frisvad J.C."/>
            <person name="Nielsen K.L."/>
        </authorList>
    </citation>
    <scope>NUCLEOTIDE SEQUENCE</scope>
    <source>
        <strain evidence="2">IBT 16125</strain>
    </source>
</reference>
<dbReference type="RefSeq" id="XP_056759666.1">
    <property type="nucleotide sequence ID" value="XM_056914912.1"/>
</dbReference>
<name>A0AAD6FX60_9EURO</name>
<comment type="caution">
    <text evidence="2">The sequence shown here is derived from an EMBL/GenBank/DDBJ whole genome shotgun (WGS) entry which is preliminary data.</text>
</comment>
<organism evidence="2 3">
    <name type="scientific">Penicillium daleae</name>
    <dbReference type="NCBI Taxonomy" id="63821"/>
    <lineage>
        <taxon>Eukaryota</taxon>
        <taxon>Fungi</taxon>
        <taxon>Dikarya</taxon>
        <taxon>Ascomycota</taxon>
        <taxon>Pezizomycotina</taxon>
        <taxon>Eurotiomycetes</taxon>
        <taxon>Eurotiomycetidae</taxon>
        <taxon>Eurotiales</taxon>
        <taxon>Aspergillaceae</taxon>
        <taxon>Penicillium</taxon>
    </lineage>
</organism>
<sequence length="104" mass="11369">MSPRRPDNNPSPSHQAVPEGDNHNQWGSFGEQSSNQTAATRLAYYRTNTSSLLDFLKHSDQDSLDSFISVVRSGASHDDIFAVINQLASSTDMQRKEQNGGASS</sequence>
<dbReference type="GeneID" id="81605155"/>
<proteinExistence type="predicted"/>
<evidence type="ECO:0000256" key="1">
    <source>
        <dbReference type="SAM" id="MobiDB-lite"/>
    </source>
</evidence>
<dbReference type="Proteomes" id="UP001213681">
    <property type="component" value="Unassembled WGS sequence"/>
</dbReference>
<keyword evidence="3" id="KW-1185">Reference proteome</keyword>
<feature type="region of interest" description="Disordered" evidence="1">
    <location>
        <begin position="1"/>
        <end position="34"/>
    </location>
</feature>